<dbReference type="CDD" id="cd03311">
    <property type="entry name" value="CIMS_C_terminal_like"/>
    <property type="match status" value="1"/>
</dbReference>
<dbReference type="NCBIfam" id="NF003317">
    <property type="entry name" value="PRK04326.1"/>
    <property type="match status" value="1"/>
</dbReference>
<evidence type="ECO:0000256" key="7">
    <source>
        <dbReference type="ARBA" id="ARBA00023167"/>
    </source>
</evidence>
<dbReference type="OMA" id="DPDCGMR"/>
<dbReference type="GO" id="GO:0008270">
    <property type="term" value="F:zinc ion binding"/>
    <property type="evidence" value="ECO:0007669"/>
    <property type="project" value="InterPro"/>
</dbReference>
<gene>
    <name evidence="8" type="primary">metE</name>
    <name evidence="10" type="ORF">ATY89_02270</name>
    <name evidence="11" type="ORF">ATZ20_05305</name>
</gene>
<keyword evidence="5 8" id="KW-0479">Metal-binding</keyword>
<dbReference type="EC" id="2.1.1.-" evidence="8"/>
<keyword evidence="7 8" id="KW-0486">Methionine biosynthesis</keyword>
<evidence type="ECO:0000256" key="5">
    <source>
        <dbReference type="ARBA" id="ARBA00022723"/>
    </source>
</evidence>
<accession>A0A0U3GSJ8</accession>
<dbReference type="AlphaFoldDB" id="A0A0U3GSJ8"/>
<dbReference type="OrthoDB" id="17656at2157"/>
<dbReference type="InterPro" id="IPR022921">
    <property type="entry name" value="MetE_arc"/>
</dbReference>
<evidence type="ECO:0000256" key="4">
    <source>
        <dbReference type="ARBA" id="ARBA00022679"/>
    </source>
</evidence>
<feature type="binding site" evidence="8">
    <location>
        <position position="295"/>
    </location>
    <ligand>
        <name>Zn(2+)</name>
        <dbReference type="ChEBI" id="CHEBI:29105"/>
        <note>catalytic</note>
    </ligand>
</feature>
<dbReference type="GeneID" id="14551341"/>
<evidence type="ECO:0000259" key="9">
    <source>
        <dbReference type="Pfam" id="PF01717"/>
    </source>
</evidence>
<dbReference type="PaxDb" id="1435377-SUSAZ_03750"/>
<evidence type="ECO:0000313" key="11">
    <source>
        <dbReference type="EMBL" id="ALU31625.1"/>
    </source>
</evidence>
<dbReference type="Proteomes" id="UP000065473">
    <property type="component" value="Chromosome"/>
</dbReference>
<reference evidence="12 13" key="1">
    <citation type="submission" date="2015-12" db="EMBL/GenBank/DDBJ databases">
        <title>A stable core within a dynamic pangenome in Sulfolobus acidocaldarius.</title>
        <authorList>
            <person name="Anderson R."/>
            <person name="Kouris A."/>
            <person name="Seward C."/>
            <person name="Campbell K."/>
            <person name="Whitaker R."/>
        </authorList>
    </citation>
    <scope>NUCLEOTIDE SEQUENCE [LARGE SCALE GENOMIC DNA]</scope>
    <source>
        <strain evidence="10 13">GG12-C01-09</strain>
        <strain evidence="11 12">NG05B_CO5_07</strain>
    </source>
</reference>
<evidence type="ECO:0000256" key="1">
    <source>
        <dbReference type="ARBA" id="ARBA00007909"/>
    </source>
</evidence>
<feature type="binding site" evidence="8">
    <location>
        <position position="214"/>
    </location>
    <ligand>
        <name>Zn(2+)</name>
        <dbReference type="ChEBI" id="CHEBI:29105"/>
        <note>catalytic</note>
    </ligand>
</feature>
<sequence>MSDEITILPTTVIGSYPRPKWLRETIRLHRAGKVNQEDLEEAFNDAVVTVVRDHQEAGIDVPTDGEMRRDEMVEFFAERLSGFKFYGHVRVWGDHYYRKPSVTGKIKYNNPMLLDEVNFAKSVSYTQNLKVTITGPYTISEWSYNEYYKTQRDMAFDLAKVINQEIKNLVDIGIKVIQVDEPAIHTRKEDVEWAIDSINESIKGVNVKVVLHVCYGEYSYLEPHLDKLKVDQINLALKNYNYTPVKLFKKWDREIGVGVIDVHNRKIESVEEVAEDLRKLLEYFKPEMVWVNPDCGLKLLPRKIALQKLINMVKGTLIVREELKKKGYTNTTLKPLINR</sequence>
<proteinExistence type="inferred from homology"/>
<evidence type="ECO:0000256" key="8">
    <source>
        <dbReference type="HAMAP-Rule" id="MF_00288"/>
    </source>
</evidence>
<feature type="binding site" evidence="8">
    <location>
        <position position="212"/>
    </location>
    <ligand>
        <name>Zn(2+)</name>
        <dbReference type="ChEBI" id="CHEBI:29105"/>
        <note>catalytic</note>
    </ligand>
</feature>
<dbReference type="GO" id="GO:0003871">
    <property type="term" value="F:5-methyltetrahydropteroyltriglutamate-homocysteine S-methyltransferase activity"/>
    <property type="evidence" value="ECO:0007669"/>
    <property type="project" value="InterPro"/>
</dbReference>
<dbReference type="UniPathway" id="UPA00051"/>
<dbReference type="Pfam" id="PF01717">
    <property type="entry name" value="Meth_synt_2"/>
    <property type="match status" value="1"/>
</dbReference>
<dbReference type="HAMAP" id="MF_00288">
    <property type="entry name" value="MetE"/>
    <property type="match status" value="1"/>
</dbReference>
<evidence type="ECO:0000256" key="6">
    <source>
        <dbReference type="ARBA" id="ARBA00022833"/>
    </source>
</evidence>
<dbReference type="RefSeq" id="WP_011277697.1">
    <property type="nucleotide sequence ID" value="NZ_BHWZ01000001.1"/>
</dbReference>
<dbReference type="EMBL" id="CP013695">
    <property type="protein sequence ID" value="ALU31625.1"/>
    <property type="molecule type" value="Genomic_DNA"/>
</dbReference>
<evidence type="ECO:0000256" key="3">
    <source>
        <dbReference type="ARBA" id="ARBA00022605"/>
    </source>
</evidence>
<keyword evidence="4 8" id="KW-0808">Transferase</keyword>
<dbReference type="InterPro" id="IPR038071">
    <property type="entry name" value="UROD/MetE-like_sf"/>
</dbReference>
<keyword evidence="2 8" id="KW-0489">Methyltransferase</keyword>
<keyword evidence="6 8" id="KW-0862">Zinc</keyword>
<comment type="similarity">
    <text evidence="1 8">Belongs to the archaeal MetE family.</text>
</comment>
<comment type="caution">
    <text evidence="8">Lacks conserved residue(s) required for the propagation of feature annotation.</text>
</comment>
<dbReference type="GO" id="GO:0032259">
    <property type="term" value="P:methylation"/>
    <property type="evidence" value="ECO:0007669"/>
    <property type="project" value="UniProtKB-KW"/>
</dbReference>
<dbReference type="Proteomes" id="UP000060043">
    <property type="component" value="Chromosome"/>
</dbReference>
<comment type="function">
    <text evidence="8">Catalyzes the transfer of a methyl group to L-homocysteine resulting in methionine formation. The physiological methyl donor is unknown.</text>
</comment>
<dbReference type="EMBL" id="CP013694">
    <property type="protein sequence ID" value="ALU28902.1"/>
    <property type="molecule type" value="Genomic_DNA"/>
</dbReference>
<evidence type="ECO:0000256" key="2">
    <source>
        <dbReference type="ARBA" id="ARBA00022603"/>
    </source>
</evidence>
<organism evidence="11 12">
    <name type="scientific">Sulfolobus acidocaldarius</name>
    <dbReference type="NCBI Taxonomy" id="2285"/>
    <lineage>
        <taxon>Archaea</taxon>
        <taxon>Thermoproteota</taxon>
        <taxon>Thermoprotei</taxon>
        <taxon>Sulfolobales</taxon>
        <taxon>Sulfolobaceae</taxon>
        <taxon>Sulfolobus</taxon>
    </lineage>
</organism>
<evidence type="ECO:0000313" key="10">
    <source>
        <dbReference type="EMBL" id="ALU28902.1"/>
    </source>
</evidence>
<dbReference type="STRING" id="1435377.SUSAZ_03750"/>
<dbReference type="SUPFAM" id="SSF51726">
    <property type="entry name" value="UROD/MetE-like"/>
    <property type="match status" value="1"/>
</dbReference>
<dbReference type="InterPro" id="IPR002629">
    <property type="entry name" value="Met_Synth_C/arc"/>
</dbReference>
<evidence type="ECO:0000313" key="12">
    <source>
        <dbReference type="Proteomes" id="UP000060043"/>
    </source>
</evidence>
<protein>
    <recommendedName>
        <fullName evidence="8">Methionine synthase</fullName>
        <ecNumber evidence="8">2.1.1.-</ecNumber>
    </recommendedName>
    <alternativeName>
        <fullName evidence="8">Homocysteine methyltransferase</fullName>
    </alternativeName>
</protein>
<feature type="domain" description="Cobalamin-independent methionine synthase MetE C-terminal/archaeal" evidence="9">
    <location>
        <begin position="8"/>
        <end position="314"/>
    </location>
</feature>
<dbReference type="PANTHER" id="PTHR30519">
    <property type="entry name" value="5-METHYLTETRAHYDROPTEROYLTRIGLUTAMATE--HOMOCYSTEINE METHYLTRANSFERASE"/>
    <property type="match status" value="1"/>
</dbReference>
<dbReference type="GO" id="GO:0009086">
    <property type="term" value="P:methionine biosynthetic process"/>
    <property type="evidence" value="ECO:0007669"/>
    <property type="project" value="UniProtKB-UniRule"/>
</dbReference>
<name>A0A0U3GSJ8_9CREN</name>
<dbReference type="Gene3D" id="3.20.20.210">
    <property type="match status" value="1"/>
</dbReference>
<evidence type="ECO:0000313" key="13">
    <source>
        <dbReference type="Proteomes" id="UP000065473"/>
    </source>
</evidence>
<dbReference type="SMR" id="A0A0U3GSJ8"/>
<comment type="cofactor">
    <cofactor evidence="8">
        <name>Zn(2+)</name>
        <dbReference type="ChEBI" id="CHEBI:29105"/>
    </cofactor>
    <text evidence="8">Binds 1 zinc ion per subunit.</text>
</comment>
<comment type="pathway">
    <text evidence="8">Amino-acid biosynthesis; L-methionine biosynthesis via de novo pathway.</text>
</comment>
<keyword evidence="3 8" id="KW-0028">Amino-acid biosynthesis</keyword>